<feature type="domain" description="AB hydrolase-1" evidence="1">
    <location>
        <begin position="37"/>
        <end position="197"/>
    </location>
</feature>
<dbReference type="Pfam" id="PF00561">
    <property type="entry name" value="Abhydrolase_1"/>
    <property type="match status" value="1"/>
</dbReference>
<dbReference type="Proteomes" id="UP000198131">
    <property type="component" value="Unassembled WGS sequence"/>
</dbReference>
<name>A0A212UCM6_9BACT</name>
<gene>
    <name evidence="2" type="ORF">SAMN06265337_3164</name>
</gene>
<dbReference type="AlphaFoldDB" id="A0A212UCM6"/>
<dbReference type="EMBL" id="FYEW01000002">
    <property type="protein sequence ID" value="SNC76005.1"/>
    <property type="molecule type" value="Genomic_DNA"/>
</dbReference>
<dbReference type="OrthoDB" id="135231at2"/>
<dbReference type="RefSeq" id="WP_088844454.1">
    <property type="nucleotide sequence ID" value="NZ_FYEW01000002.1"/>
</dbReference>
<dbReference type="PANTHER" id="PTHR43689:SF8">
    <property type="entry name" value="ALPHA_BETA-HYDROLASES SUPERFAMILY PROTEIN"/>
    <property type="match status" value="1"/>
</dbReference>
<dbReference type="InterPro" id="IPR000073">
    <property type="entry name" value="AB_hydrolase_1"/>
</dbReference>
<evidence type="ECO:0000313" key="3">
    <source>
        <dbReference type="Proteomes" id="UP000198131"/>
    </source>
</evidence>
<reference evidence="3" key="1">
    <citation type="submission" date="2017-06" db="EMBL/GenBank/DDBJ databases">
        <authorList>
            <person name="Varghese N."/>
            <person name="Submissions S."/>
        </authorList>
    </citation>
    <scope>NUCLEOTIDE SEQUENCE [LARGE SCALE GENOMIC DNA]</scope>
    <source>
        <strain evidence="3">DSM 11116</strain>
    </source>
</reference>
<proteinExistence type="predicted"/>
<dbReference type="PANTHER" id="PTHR43689">
    <property type="entry name" value="HYDROLASE"/>
    <property type="match status" value="1"/>
</dbReference>
<organism evidence="2 3">
    <name type="scientific">Hymenobacter gelipurpurascens</name>
    <dbReference type="NCBI Taxonomy" id="89968"/>
    <lineage>
        <taxon>Bacteria</taxon>
        <taxon>Pseudomonadati</taxon>
        <taxon>Bacteroidota</taxon>
        <taxon>Cytophagia</taxon>
        <taxon>Cytophagales</taxon>
        <taxon>Hymenobacteraceae</taxon>
        <taxon>Hymenobacter</taxon>
    </lineage>
</organism>
<keyword evidence="3" id="KW-1185">Reference proteome</keyword>
<dbReference type="InterPro" id="IPR029058">
    <property type="entry name" value="AB_hydrolase_fold"/>
</dbReference>
<accession>A0A212UCM6</accession>
<dbReference type="Gene3D" id="3.40.50.1820">
    <property type="entry name" value="alpha/beta hydrolase"/>
    <property type="match status" value="1"/>
</dbReference>
<protein>
    <submittedName>
        <fullName evidence="2">Pimeloyl-ACP methyl ester carboxylesterase</fullName>
    </submittedName>
</protein>
<dbReference type="SUPFAM" id="SSF53474">
    <property type="entry name" value="alpha/beta-Hydrolases"/>
    <property type="match status" value="1"/>
</dbReference>
<evidence type="ECO:0000259" key="1">
    <source>
        <dbReference type="Pfam" id="PF00561"/>
    </source>
</evidence>
<sequence>MSVVPLLIESDEDLPFQDHFLRIRRLRHPAPAADDRPTLVFLHDSLGSIRLWRNFPARLAEALGCHALVYDRRGYGESAAFGPAPRTVRYLEEEALTVPAVLRAAGVGHCVLFGHSDGGTLALLTAANEPALVAAVVTVGAHVFVEDVTLAGIREAQHQFATTDLPQRLARYHGPRTEPLFRAWTDTWLHPTFRTWNVEHYLPRVQCPVLAVQGEADEYGTAAQVQAIVEQVSGPAQVALLLGLGHTPHRQNPEEVLRLATNFLREML</sequence>
<evidence type="ECO:0000313" key="2">
    <source>
        <dbReference type="EMBL" id="SNC76005.1"/>
    </source>
</evidence>